<dbReference type="Proteomes" id="UP000011014">
    <property type="component" value="Unassembled WGS sequence"/>
</dbReference>
<organism evidence="1">
    <name type="scientific">Oikopleura dioica</name>
    <name type="common">Tunicate</name>
    <dbReference type="NCBI Taxonomy" id="34765"/>
    <lineage>
        <taxon>Eukaryota</taxon>
        <taxon>Metazoa</taxon>
        <taxon>Chordata</taxon>
        <taxon>Tunicata</taxon>
        <taxon>Appendicularia</taxon>
        <taxon>Copelata</taxon>
        <taxon>Oikopleuridae</taxon>
        <taxon>Oikopleura</taxon>
    </lineage>
</organism>
<proteinExistence type="predicted"/>
<evidence type="ECO:0000313" key="1">
    <source>
        <dbReference type="EMBL" id="CBY41715.1"/>
    </source>
</evidence>
<sequence>SLARFNSTAPRFTEPFQRIPQSHLIQLYQTSSQCTALSSAPPQPDATDSQKTILDVFFPQAILILMVLLSDNSTVGNGMTIVQIQTFGAGVSTVSFSVCSVRRRRSRNLSTTSTPDTQVESIMVSSRATGMVLTTRILIPTNSSTLLVNQATLIVLTTATATSGLVSSSRATLDLADLKVLHRQQQFGLVRLLNKLPHQQATLQQLLKQLIQQQLIPEQHQLLCHDQRQRSSLNEDGDKPILLQMTSKLAQKSSQT</sequence>
<gene>
    <name evidence="1" type="ORF">GSOID_T00023803001</name>
</gene>
<accession>E4Z1Y7</accession>
<feature type="non-terminal residue" evidence="1">
    <location>
        <position position="1"/>
    </location>
</feature>
<name>E4Z1Y7_OIKDI</name>
<protein>
    <submittedName>
        <fullName evidence="1">Uncharacterized protein</fullName>
    </submittedName>
</protein>
<dbReference type="AlphaFoldDB" id="E4Z1Y7"/>
<dbReference type="EMBL" id="FN656596">
    <property type="protein sequence ID" value="CBY41715.1"/>
    <property type="molecule type" value="Genomic_DNA"/>
</dbReference>
<reference evidence="1" key="1">
    <citation type="journal article" date="2010" name="Science">
        <title>Plasticity of animal genome architecture unmasked by rapid evolution of a pelagic tunicate.</title>
        <authorList>
            <person name="Denoeud F."/>
            <person name="Henriet S."/>
            <person name="Mungpakdee S."/>
            <person name="Aury J.M."/>
            <person name="Da Silva C."/>
            <person name="Brinkmann H."/>
            <person name="Mikhaleva J."/>
            <person name="Olsen L.C."/>
            <person name="Jubin C."/>
            <person name="Canestro C."/>
            <person name="Bouquet J.M."/>
            <person name="Danks G."/>
            <person name="Poulain J."/>
            <person name="Campsteijn C."/>
            <person name="Adamski M."/>
            <person name="Cross I."/>
            <person name="Yadetie F."/>
            <person name="Muffato M."/>
            <person name="Louis A."/>
            <person name="Butcher S."/>
            <person name="Tsagkogeorga G."/>
            <person name="Konrad A."/>
            <person name="Singh S."/>
            <person name="Jensen M.F."/>
            <person name="Cong E.H."/>
            <person name="Eikeseth-Otteraa H."/>
            <person name="Noel B."/>
            <person name="Anthouard V."/>
            <person name="Porcel B.M."/>
            <person name="Kachouri-Lafond R."/>
            <person name="Nishino A."/>
            <person name="Ugolini M."/>
            <person name="Chourrout P."/>
            <person name="Nishida H."/>
            <person name="Aasland R."/>
            <person name="Huzurbazar S."/>
            <person name="Westhof E."/>
            <person name="Delsuc F."/>
            <person name="Lehrach H."/>
            <person name="Reinhardt R."/>
            <person name="Weissenbach J."/>
            <person name="Roy S.W."/>
            <person name="Artiguenave F."/>
            <person name="Postlethwait J.H."/>
            <person name="Manak J.R."/>
            <person name="Thompson E.M."/>
            <person name="Jaillon O."/>
            <person name="Du Pasquier L."/>
            <person name="Boudinot P."/>
            <person name="Liberles D.A."/>
            <person name="Volff J.N."/>
            <person name="Philippe H."/>
            <person name="Lenhard B."/>
            <person name="Roest Crollius H."/>
            <person name="Wincker P."/>
            <person name="Chourrout D."/>
        </authorList>
    </citation>
    <scope>NUCLEOTIDE SEQUENCE [LARGE SCALE GENOMIC DNA]</scope>
</reference>